<evidence type="ECO:0000259" key="4">
    <source>
        <dbReference type="PROSITE" id="PS51718"/>
    </source>
</evidence>
<dbReference type="Proteomes" id="UP000094444">
    <property type="component" value="Unassembled WGS sequence"/>
</dbReference>
<dbReference type="InterPro" id="IPR000375">
    <property type="entry name" value="Dynamin_stalk"/>
</dbReference>
<dbReference type="AlphaFoldDB" id="A0A2P5HH09"/>
<evidence type="ECO:0000256" key="1">
    <source>
        <dbReference type="ARBA" id="ARBA00022741"/>
    </source>
</evidence>
<dbReference type="OrthoDB" id="415706at2759"/>
<gene>
    <name evidence="5" type="ORF">DHEL01_v212068</name>
</gene>
<dbReference type="GO" id="GO:0048312">
    <property type="term" value="P:intracellular distribution of mitochondria"/>
    <property type="evidence" value="ECO:0007669"/>
    <property type="project" value="TreeGrafter"/>
</dbReference>
<evidence type="ECO:0000313" key="5">
    <source>
        <dbReference type="EMBL" id="POS69539.1"/>
    </source>
</evidence>
<feature type="domain" description="Dynamin-type G" evidence="4">
    <location>
        <begin position="37"/>
        <end position="316"/>
    </location>
</feature>
<dbReference type="GO" id="GO:0005525">
    <property type="term" value="F:GTP binding"/>
    <property type="evidence" value="ECO:0007669"/>
    <property type="project" value="InterPro"/>
</dbReference>
<keyword evidence="1" id="KW-0547">Nucleotide-binding</keyword>
<dbReference type="InterPro" id="IPR001401">
    <property type="entry name" value="Dynamin_GTPase"/>
</dbReference>
<dbReference type="SUPFAM" id="SSF52540">
    <property type="entry name" value="P-loop containing nucleoside triphosphate hydrolases"/>
    <property type="match status" value="1"/>
</dbReference>
<dbReference type="InterPro" id="IPR020850">
    <property type="entry name" value="GED_dom"/>
</dbReference>
<dbReference type="PANTHER" id="PTHR11566:SF149">
    <property type="entry name" value="GTPASE, PUTATIVE (AFU_ORTHOLOGUE AFUA_6G11890)-RELATED"/>
    <property type="match status" value="1"/>
</dbReference>
<comment type="caution">
    <text evidence="5">The sequence shown here is derived from an EMBL/GenBank/DDBJ whole genome shotgun (WGS) entry which is preliminary data.</text>
</comment>
<organism evidence="5 6">
    <name type="scientific">Diaporthe helianthi</name>
    <dbReference type="NCBI Taxonomy" id="158607"/>
    <lineage>
        <taxon>Eukaryota</taxon>
        <taxon>Fungi</taxon>
        <taxon>Dikarya</taxon>
        <taxon>Ascomycota</taxon>
        <taxon>Pezizomycotina</taxon>
        <taxon>Sordariomycetes</taxon>
        <taxon>Sordariomycetidae</taxon>
        <taxon>Diaporthales</taxon>
        <taxon>Diaporthaceae</taxon>
        <taxon>Diaporthe</taxon>
    </lineage>
</organism>
<proteinExistence type="predicted"/>
<dbReference type="GO" id="GO:0008017">
    <property type="term" value="F:microtubule binding"/>
    <property type="evidence" value="ECO:0007669"/>
    <property type="project" value="TreeGrafter"/>
</dbReference>
<dbReference type="Pfam" id="PF00350">
    <property type="entry name" value="Dynamin_N"/>
    <property type="match status" value="1"/>
</dbReference>
<accession>A0A2P5HH09</accession>
<sequence>MAQITLDSSALDELNSVETRTLFDTADKLSSSGVGRIVNLPQIIVVGDQSSGKSSVLEAISHVHFPVQGGVCTRFATELVLRPGSLRCVTASVQFADSTRPTHSLQVSDFNQEDIDSIIGSAKDEMGLTDTGRSFSKDVLRLEIQDPDMYPLTLVDLQGIFHTETAEQSAEGMATVMELVESYMRKPNSIILAIISANNQLADQAVLQEAAKHDPSKARTLGVITKPDLLSPGSSSEHEYLQIVRGRDAVQNLGLGWHVLRNRADYEGDLGPRDTVEEQFFKSQAWGSIPSSNRGVGALRVKLSRILHDHVRKSLPAVIQDIQDRLSGLQFVLDRLGQPRSTQEDMKAYLIDIASHFQRLVQDGIRGHYIDPFFSGFNGSQRKLRSNLRNFNRAIREILVTYGSAQRMIDDGSEDEQRHLSTPAYLREFLDVYTNNKALPIPEPITRTELSAQLERQAASNQGTELPGYLNMETVIQLFQKQVKPWKRIAALHNEEIIKITRIFVDETFEHIVGSSTSNSMTDAILNTIVTSFFVDKEQRLSTKLEELFRPFEKGFARPLDADFQEAMEKSLTKRATEATESGDSVAEVQVRSAILSQSKNEFGTESMIHAMQTFYDMALRTFTDNLINLGIESCLIQDLPNIFTPRLVNDMKIEQLHELAAESEEVRHYRSQLQGEIKLLKQGLEQCRRYRPRETARGEPNAYANTDG</sequence>
<dbReference type="Gene3D" id="3.40.50.300">
    <property type="entry name" value="P-loop containing nucleotide triphosphate hydrolases"/>
    <property type="match status" value="1"/>
</dbReference>
<reference evidence="5" key="1">
    <citation type="submission" date="2017-09" db="EMBL/GenBank/DDBJ databases">
        <title>Polyketide synthases of a Diaporthe helianthi virulent isolate.</title>
        <authorList>
            <person name="Baroncelli R."/>
        </authorList>
    </citation>
    <scope>NUCLEOTIDE SEQUENCE [LARGE SCALE GENOMIC DNA]</scope>
    <source>
        <strain evidence="5">7/96</strain>
    </source>
</reference>
<dbReference type="InterPro" id="IPR045063">
    <property type="entry name" value="Dynamin_N"/>
</dbReference>
<dbReference type="PROSITE" id="PS51388">
    <property type="entry name" value="GED"/>
    <property type="match status" value="1"/>
</dbReference>
<dbReference type="CDD" id="cd08771">
    <property type="entry name" value="DLP_1"/>
    <property type="match status" value="1"/>
</dbReference>
<dbReference type="EMBL" id="MAVT02002181">
    <property type="protein sequence ID" value="POS69539.1"/>
    <property type="molecule type" value="Genomic_DNA"/>
</dbReference>
<name>A0A2P5HH09_DIAHE</name>
<dbReference type="STRING" id="158607.A0A2P5HH09"/>
<dbReference type="GO" id="GO:0005739">
    <property type="term" value="C:mitochondrion"/>
    <property type="evidence" value="ECO:0007669"/>
    <property type="project" value="TreeGrafter"/>
</dbReference>
<evidence type="ECO:0000313" key="6">
    <source>
        <dbReference type="Proteomes" id="UP000094444"/>
    </source>
</evidence>
<dbReference type="GO" id="GO:0006897">
    <property type="term" value="P:endocytosis"/>
    <property type="evidence" value="ECO:0007669"/>
    <property type="project" value="TreeGrafter"/>
</dbReference>
<dbReference type="GO" id="GO:0016020">
    <property type="term" value="C:membrane"/>
    <property type="evidence" value="ECO:0007669"/>
    <property type="project" value="TreeGrafter"/>
</dbReference>
<dbReference type="InterPro" id="IPR027417">
    <property type="entry name" value="P-loop_NTPase"/>
</dbReference>
<evidence type="ECO:0000256" key="2">
    <source>
        <dbReference type="ARBA" id="ARBA00023134"/>
    </source>
</evidence>
<dbReference type="SMART" id="SM00053">
    <property type="entry name" value="DYNc"/>
    <property type="match status" value="1"/>
</dbReference>
<dbReference type="PRINTS" id="PR00195">
    <property type="entry name" value="DYNAMIN"/>
</dbReference>
<dbReference type="GO" id="GO:0016559">
    <property type="term" value="P:peroxisome fission"/>
    <property type="evidence" value="ECO:0007669"/>
    <property type="project" value="TreeGrafter"/>
</dbReference>
<dbReference type="InterPro" id="IPR030381">
    <property type="entry name" value="G_DYNAMIN_dom"/>
</dbReference>
<dbReference type="GO" id="GO:0000266">
    <property type="term" value="P:mitochondrial fission"/>
    <property type="evidence" value="ECO:0007669"/>
    <property type="project" value="TreeGrafter"/>
</dbReference>
<dbReference type="InterPro" id="IPR022812">
    <property type="entry name" value="Dynamin"/>
</dbReference>
<dbReference type="PANTHER" id="PTHR11566">
    <property type="entry name" value="DYNAMIN"/>
    <property type="match status" value="1"/>
</dbReference>
<keyword evidence="6" id="KW-1185">Reference proteome</keyword>
<dbReference type="GO" id="GO:0003924">
    <property type="term" value="F:GTPase activity"/>
    <property type="evidence" value="ECO:0007669"/>
    <property type="project" value="InterPro"/>
</dbReference>
<protein>
    <submittedName>
        <fullName evidence="5">Dynamin family protein</fullName>
    </submittedName>
</protein>
<keyword evidence="2" id="KW-0342">GTP-binding</keyword>
<dbReference type="GO" id="GO:0005874">
    <property type="term" value="C:microtubule"/>
    <property type="evidence" value="ECO:0007669"/>
    <property type="project" value="TreeGrafter"/>
</dbReference>
<dbReference type="InParanoid" id="A0A2P5HH09"/>
<evidence type="ECO:0000259" key="3">
    <source>
        <dbReference type="PROSITE" id="PS51388"/>
    </source>
</evidence>
<dbReference type="PROSITE" id="PS51718">
    <property type="entry name" value="G_DYNAMIN_2"/>
    <property type="match status" value="1"/>
</dbReference>
<feature type="domain" description="GED" evidence="3">
    <location>
        <begin position="605"/>
        <end position="696"/>
    </location>
</feature>
<dbReference type="Pfam" id="PF01031">
    <property type="entry name" value="Dynamin_M"/>
    <property type="match status" value="1"/>
</dbReference>